<proteinExistence type="predicted"/>
<protein>
    <submittedName>
        <fullName evidence="2">Uncharacterized protein</fullName>
    </submittedName>
</protein>
<dbReference type="AlphaFoldDB" id="A0A3N4J7W5"/>
<dbReference type="EMBL" id="ML120453">
    <property type="protein sequence ID" value="RPA93387.1"/>
    <property type="molecule type" value="Genomic_DNA"/>
</dbReference>
<accession>A0A3N4J7W5</accession>
<organism evidence="2 3">
    <name type="scientific">Choiromyces venosus 120613-1</name>
    <dbReference type="NCBI Taxonomy" id="1336337"/>
    <lineage>
        <taxon>Eukaryota</taxon>
        <taxon>Fungi</taxon>
        <taxon>Dikarya</taxon>
        <taxon>Ascomycota</taxon>
        <taxon>Pezizomycotina</taxon>
        <taxon>Pezizomycetes</taxon>
        <taxon>Pezizales</taxon>
        <taxon>Tuberaceae</taxon>
        <taxon>Choiromyces</taxon>
    </lineage>
</organism>
<evidence type="ECO:0000313" key="2">
    <source>
        <dbReference type="EMBL" id="RPA93387.1"/>
    </source>
</evidence>
<gene>
    <name evidence="2" type="ORF">L873DRAFT_1853868</name>
</gene>
<dbReference type="Proteomes" id="UP000276215">
    <property type="component" value="Unassembled WGS sequence"/>
</dbReference>
<sequence length="219" mass="25220">MEKRGAHEKAEHKEYERRRRQRHLQQGWIHLSDLVTSDTNIDPKRLAHLAHPEDYTNCRTNPKHGPGGIADAQLEGVAGKIVKAWSLIAPGCDYCLKTEDVWLEAMQLNEPSNTKIKVADSVRHNHQSFKLWVEGIELEKELKALDIIPHSVVLWKESIKLKDDPADAKTLITRVVQLVPLSIELRLTQNTLKPLKMYRYSSTKRTRLSVQVWKSELLQ</sequence>
<dbReference type="STRING" id="1336337.A0A3N4J7W5"/>
<dbReference type="GO" id="GO:0000244">
    <property type="term" value="P:spliceosomal tri-snRNP complex assembly"/>
    <property type="evidence" value="ECO:0007669"/>
    <property type="project" value="TreeGrafter"/>
</dbReference>
<dbReference type="PANTHER" id="PTHR11246">
    <property type="entry name" value="PRE-MRNA SPLICING FACTOR"/>
    <property type="match status" value="1"/>
</dbReference>
<dbReference type="GO" id="GO:0046540">
    <property type="term" value="C:U4/U6 x U5 tri-snRNP complex"/>
    <property type="evidence" value="ECO:0007669"/>
    <property type="project" value="TreeGrafter"/>
</dbReference>
<dbReference type="InterPro" id="IPR045075">
    <property type="entry name" value="Syf1-like"/>
</dbReference>
<evidence type="ECO:0000313" key="3">
    <source>
        <dbReference type="Proteomes" id="UP000276215"/>
    </source>
</evidence>
<dbReference type="PANTHER" id="PTHR11246:SF1">
    <property type="entry name" value="PRE-MRNA-PROCESSING FACTOR 6"/>
    <property type="match status" value="1"/>
</dbReference>
<dbReference type="OrthoDB" id="440128at2759"/>
<reference evidence="2 3" key="1">
    <citation type="journal article" date="2018" name="Nat. Ecol. Evol.">
        <title>Pezizomycetes genomes reveal the molecular basis of ectomycorrhizal truffle lifestyle.</title>
        <authorList>
            <person name="Murat C."/>
            <person name="Payen T."/>
            <person name="Noel B."/>
            <person name="Kuo A."/>
            <person name="Morin E."/>
            <person name="Chen J."/>
            <person name="Kohler A."/>
            <person name="Krizsan K."/>
            <person name="Balestrini R."/>
            <person name="Da Silva C."/>
            <person name="Montanini B."/>
            <person name="Hainaut M."/>
            <person name="Levati E."/>
            <person name="Barry K.W."/>
            <person name="Belfiori B."/>
            <person name="Cichocki N."/>
            <person name="Clum A."/>
            <person name="Dockter R.B."/>
            <person name="Fauchery L."/>
            <person name="Guy J."/>
            <person name="Iotti M."/>
            <person name="Le Tacon F."/>
            <person name="Lindquist E.A."/>
            <person name="Lipzen A."/>
            <person name="Malagnac F."/>
            <person name="Mello A."/>
            <person name="Molinier V."/>
            <person name="Miyauchi S."/>
            <person name="Poulain J."/>
            <person name="Riccioni C."/>
            <person name="Rubini A."/>
            <person name="Sitrit Y."/>
            <person name="Splivallo R."/>
            <person name="Traeger S."/>
            <person name="Wang M."/>
            <person name="Zifcakova L."/>
            <person name="Wipf D."/>
            <person name="Zambonelli A."/>
            <person name="Paolocci F."/>
            <person name="Nowrousian M."/>
            <person name="Ottonello S."/>
            <person name="Baldrian P."/>
            <person name="Spatafora J.W."/>
            <person name="Henrissat B."/>
            <person name="Nagy L.G."/>
            <person name="Aury J.M."/>
            <person name="Wincker P."/>
            <person name="Grigoriev I.V."/>
            <person name="Bonfante P."/>
            <person name="Martin F.M."/>
        </authorList>
    </citation>
    <scope>NUCLEOTIDE SEQUENCE [LARGE SCALE GENOMIC DNA]</scope>
    <source>
        <strain evidence="2 3">120613-1</strain>
    </source>
</reference>
<keyword evidence="1" id="KW-0677">Repeat</keyword>
<keyword evidence="3" id="KW-1185">Reference proteome</keyword>
<name>A0A3N4J7W5_9PEZI</name>
<evidence type="ECO:0000256" key="1">
    <source>
        <dbReference type="ARBA" id="ARBA00022737"/>
    </source>
</evidence>
<dbReference type="GO" id="GO:0071013">
    <property type="term" value="C:catalytic step 2 spliceosome"/>
    <property type="evidence" value="ECO:0007669"/>
    <property type="project" value="TreeGrafter"/>
</dbReference>